<gene>
    <name evidence="2" type="ORF">Q604_UNBC04193G0001</name>
</gene>
<dbReference type="EMBL" id="AZMM01004193">
    <property type="protein sequence ID" value="ETJ41857.1"/>
    <property type="molecule type" value="Genomic_DNA"/>
</dbReference>
<evidence type="ECO:0000256" key="1">
    <source>
        <dbReference type="SAM" id="Phobius"/>
    </source>
</evidence>
<keyword evidence="1" id="KW-0472">Membrane</keyword>
<sequence length="71" mass="7515">DPGQGRLATKPRQPKRVGYTAGGFVLIGVLAVAILWGLSVGTVQFSLSQIFNIVMDQFSSPLAIDDPMNGP</sequence>
<keyword evidence="1" id="KW-1133">Transmembrane helix</keyword>
<name>W1YHB9_9ZZZZ</name>
<organism evidence="2">
    <name type="scientific">human gut metagenome</name>
    <dbReference type="NCBI Taxonomy" id="408170"/>
    <lineage>
        <taxon>unclassified sequences</taxon>
        <taxon>metagenomes</taxon>
        <taxon>organismal metagenomes</taxon>
    </lineage>
</organism>
<accession>W1YHB9</accession>
<feature type="non-terminal residue" evidence="2">
    <location>
        <position position="71"/>
    </location>
</feature>
<comment type="caution">
    <text evidence="2">The sequence shown here is derived from an EMBL/GenBank/DDBJ whole genome shotgun (WGS) entry which is preliminary data.</text>
</comment>
<dbReference type="AlphaFoldDB" id="W1YHB9"/>
<evidence type="ECO:0000313" key="2">
    <source>
        <dbReference type="EMBL" id="ETJ41857.1"/>
    </source>
</evidence>
<protein>
    <submittedName>
        <fullName evidence="2">Transport system permease protein</fullName>
    </submittedName>
</protein>
<feature type="transmembrane region" description="Helical" evidence="1">
    <location>
        <begin position="17"/>
        <end position="38"/>
    </location>
</feature>
<proteinExistence type="predicted"/>
<reference evidence="2" key="1">
    <citation type="submission" date="2013-12" db="EMBL/GenBank/DDBJ databases">
        <title>A Varibaculum cambriense genome reconstructed from a premature infant gut community with otherwise low bacterial novelty that shifts toward anaerobic metabolism during the third week of life.</title>
        <authorList>
            <person name="Brown C.T."/>
            <person name="Sharon I."/>
            <person name="Thomas B.C."/>
            <person name="Castelle C.J."/>
            <person name="Morowitz M.J."/>
            <person name="Banfield J.F."/>
        </authorList>
    </citation>
    <scope>NUCLEOTIDE SEQUENCE</scope>
</reference>
<keyword evidence="1" id="KW-0812">Transmembrane</keyword>
<feature type="non-terminal residue" evidence="2">
    <location>
        <position position="1"/>
    </location>
</feature>